<accession>A0A0A9EJC5</accession>
<sequence length="27" mass="2960">MGGSELSSPGVDLRIMRRGGWREGIWG</sequence>
<reference evidence="1" key="1">
    <citation type="submission" date="2014-09" db="EMBL/GenBank/DDBJ databases">
        <authorList>
            <person name="Magalhaes I.L.F."/>
            <person name="Oliveira U."/>
            <person name="Santos F.R."/>
            <person name="Vidigal T.H.D.A."/>
            <person name="Brescovit A.D."/>
            <person name="Santos A.J."/>
        </authorList>
    </citation>
    <scope>NUCLEOTIDE SEQUENCE</scope>
    <source>
        <tissue evidence="1">Shoot tissue taken approximately 20 cm above the soil surface</tissue>
    </source>
</reference>
<evidence type="ECO:0000313" key="1">
    <source>
        <dbReference type="EMBL" id="JAD96122.1"/>
    </source>
</evidence>
<reference evidence="1" key="2">
    <citation type="journal article" date="2015" name="Data Brief">
        <title>Shoot transcriptome of the giant reed, Arundo donax.</title>
        <authorList>
            <person name="Barrero R.A."/>
            <person name="Guerrero F.D."/>
            <person name="Moolhuijzen P."/>
            <person name="Goolsby J.A."/>
            <person name="Tidwell J."/>
            <person name="Bellgard S.E."/>
            <person name="Bellgard M.I."/>
        </authorList>
    </citation>
    <scope>NUCLEOTIDE SEQUENCE</scope>
    <source>
        <tissue evidence="1">Shoot tissue taken approximately 20 cm above the soil surface</tissue>
    </source>
</reference>
<protein>
    <submittedName>
        <fullName evidence="1">Uncharacterized protein</fullName>
    </submittedName>
</protein>
<dbReference type="EMBL" id="GBRH01201773">
    <property type="protein sequence ID" value="JAD96122.1"/>
    <property type="molecule type" value="Transcribed_RNA"/>
</dbReference>
<name>A0A0A9EJC5_ARUDO</name>
<proteinExistence type="predicted"/>
<dbReference type="AlphaFoldDB" id="A0A0A9EJC5"/>
<organism evidence="1">
    <name type="scientific">Arundo donax</name>
    <name type="common">Giant reed</name>
    <name type="synonym">Donax arundinaceus</name>
    <dbReference type="NCBI Taxonomy" id="35708"/>
    <lineage>
        <taxon>Eukaryota</taxon>
        <taxon>Viridiplantae</taxon>
        <taxon>Streptophyta</taxon>
        <taxon>Embryophyta</taxon>
        <taxon>Tracheophyta</taxon>
        <taxon>Spermatophyta</taxon>
        <taxon>Magnoliopsida</taxon>
        <taxon>Liliopsida</taxon>
        <taxon>Poales</taxon>
        <taxon>Poaceae</taxon>
        <taxon>PACMAD clade</taxon>
        <taxon>Arundinoideae</taxon>
        <taxon>Arundineae</taxon>
        <taxon>Arundo</taxon>
    </lineage>
</organism>